<sequence length="505" mass="56324">MALIDRTPPSGTSGPFETINMEKHNIANTEHVERTRTAETDVAPEKLAVVDAKVDEFGARSKIDPQEIALVKKLDRTILPMLWIMYFFNFLDRNALVNAKLNSLDEDLGLVGTQYNTLISILFVGYIAGQIPSNMILNRVRPSWYLGGFCMAWSITCLLTYLANDFGSMLACRFMLGVTEAPFYPGALFLLSLFYTKKEIATRMAIFYTGNMLASSFAGLIAAGVFAGLDGARGLSGWRWLFIIQGALSLVVAFVSFFLLPDHPLNTRWLTPEQRQLAHARIAADTTQREEATSVMIGLKQALVDWRTWVFCLMYNMHVSSVSFQSFLPTVVRTLGYNTTTTLALTCPPYLLAAVMAVAMSYTSGRYNERTWHITICKAIIIAGFIIPAVTTNVAARMVAIFMFVTFSFGINNIMLGWISTTLGQTPEKKAVALALCNSIGNLASVYTPYLWPASDRPRFLKAWMAAIAFSIVAVIAVWVMRLSLQLRNKKLRQTHPDTTVFYVY</sequence>
<evidence type="ECO:0000256" key="2">
    <source>
        <dbReference type="ARBA" id="ARBA00022448"/>
    </source>
</evidence>
<keyword evidence="9" id="KW-1185">Reference proteome</keyword>
<dbReference type="FunFam" id="1.20.1250.20:FF:000057">
    <property type="entry name" value="MFS general substrate transporter"/>
    <property type="match status" value="1"/>
</dbReference>
<evidence type="ECO:0000256" key="6">
    <source>
        <dbReference type="SAM" id="Phobius"/>
    </source>
</evidence>
<keyword evidence="5 6" id="KW-0472">Membrane</keyword>
<evidence type="ECO:0000256" key="3">
    <source>
        <dbReference type="ARBA" id="ARBA00022692"/>
    </source>
</evidence>
<organism evidence="8 9">
    <name type="scientific">Ophiobolus disseminans</name>
    <dbReference type="NCBI Taxonomy" id="1469910"/>
    <lineage>
        <taxon>Eukaryota</taxon>
        <taxon>Fungi</taxon>
        <taxon>Dikarya</taxon>
        <taxon>Ascomycota</taxon>
        <taxon>Pezizomycotina</taxon>
        <taxon>Dothideomycetes</taxon>
        <taxon>Pleosporomycetidae</taxon>
        <taxon>Pleosporales</taxon>
        <taxon>Pleosporineae</taxon>
        <taxon>Phaeosphaeriaceae</taxon>
        <taxon>Ophiobolus</taxon>
    </lineage>
</organism>
<accession>A0A6A6ZXV9</accession>
<evidence type="ECO:0000256" key="4">
    <source>
        <dbReference type="ARBA" id="ARBA00022989"/>
    </source>
</evidence>
<dbReference type="InterPro" id="IPR011701">
    <property type="entry name" value="MFS"/>
</dbReference>
<keyword evidence="2" id="KW-0813">Transport</keyword>
<dbReference type="PANTHER" id="PTHR43791:SF62">
    <property type="entry name" value="MAJOR FACILITATOR SUPERFAMILY (MFS) PROFILE DOMAIN-CONTAINING PROTEIN"/>
    <property type="match status" value="1"/>
</dbReference>
<dbReference type="SUPFAM" id="SSF103473">
    <property type="entry name" value="MFS general substrate transporter"/>
    <property type="match status" value="1"/>
</dbReference>
<feature type="transmembrane region" description="Helical" evidence="6">
    <location>
        <begin position="431"/>
        <end position="452"/>
    </location>
</feature>
<evidence type="ECO:0000256" key="1">
    <source>
        <dbReference type="ARBA" id="ARBA00004141"/>
    </source>
</evidence>
<comment type="subcellular location">
    <subcellularLocation>
        <location evidence="1">Membrane</location>
        <topology evidence="1">Multi-pass membrane protein</topology>
    </subcellularLocation>
</comment>
<dbReference type="Pfam" id="PF07690">
    <property type="entry name" value="MFS_1"/>
    <property type="match status" value="1"/>
</dbReference>
<dbReference type="InterPro" id="IPR036259">
    <property type="entry name" value="MFS_trans_sf"/>
</dbReference>
<evidence type="ECO:0000313" key="8">
    <source>
        <dbReference type="EMBL" id="KAF2825334.1"/>
    </source>
</evidence>
<name>A0A6A6ZXV9_9PLEO</name>
<evidence type="ECO:0000313" key="9">
    <source>
        <dbReference type="Proteomes" id="UP000799424"/>
    </source>
</evidence>
<gene>
    <name evidence="8" type="ORF">CC86DRAFT_419282</name>
</gene>
<dbReference type="Gene3D" id="1.20.1250.20">
    <property type="entry name" value="MFS general substrate transporter like domains"/>
    <property type="match status" value="2"/>
</dbReference>
<feature type="domain" description="Major facilitator superfamily (MFS) profile" evidence="7">
    <location>
        <begin position="78"/>
        <end position="492"/>
    </location>
</feature>
<dbReference type="OrthoDB" id="2250022at2759"/>
<dbReference type="GO" id="GO:0016020">
    <property type="term" value="C:membrane"/>
    <property type="evidence" value="ECO:0007669"/>
    <property type="project" value="UniProtKB-SubCell"/>
</dbReference>
<keyword evidence="3 6" id="KW-0812">Transmembrane</keyword>
<feature type="transmembrane region" description="Helical" evidence="6">
    <location>
        <begin position="340"/>
        <end position="360"/>
    </location>
</feature>
<reference evidence="8" key="1">
    <citation type="journal article" date="2020" name="Stud. Mycol.">
        <title>101 Dothideomycetes genomes: a test case for predicting lifestyles and emergence of pathogens.</title>
        <authorList>
            <person name="Haridas S."/>
            <person name="Albert R."/>
            <person name="Binder M."/>
            <person name="Bloem J."/>
            <person name="Labutti K."/>
            <person name="Salamov A."/>
            <person name="Andreopoulos B."/>
            <person name="Baker S."/>
            <person name="Barry K."/>
            <person name="Bills G."/>
            <person name="Bluhm B."/>
            <person name="Cannon C."/>
            <person name="Castanera R."/>
            <person name="Culley D."/>
            <person name="Daum C."/>
            <person name="Ezra D."/>
            <person name="Gonzalez J."/>
            <person name="Henrissat B."/>
            <person name="Kuo A."/>
            <person name="Liang C."/>
            <person name="Lipzen A."/>
            <person name="Lutzoni F."/>
            <person name="Magnuson J."/>
            <person name="Mondo S."/>
            <person name="Nolan M."/>
            <person name="Ohm R."/>
            <person name="Pangilinan J."/>
            <person name="Park H.-J."/>
            <person name="Ramirez L."/>
            <person name="Alfaro M."/>
            <person name="Sun H."/>
            <person name="Tritt A."/>
            <person name="Yoshinaga Y."/>
            <person name="Zwiers L.-H."/>
            <person name="Turgeon B."/>
            <person name="Goodwin S."/>
            <person name="Spatafora J."/>
            <person name="Crous P."/>
            <person name="Grigoriev I."/>
        </authorList>
    </citation>
    <scope>NUCLEOTIDE SEQUENCE</scope>
    <source>
        <strain evidence="8">CBS 113818</strain>
    </source>
</reference>
<proteinExistence type="predicted"/>
<dbReference type="GO" id="GO:0022857">
    <property type="term" value="F:transmembrane transporter activity"/>
    <property type="evidence" value="ECO:0007669"/>
    <property type="project" value="InterPro"/>
</dbReference>
<evidence type="ECO:0000259" key="7">
    <source>
        <dbReference type="PROSITE" id="PS50850"/>
    </source>
</evidence>
<dbReference type="PANTHER" id="PTHR43791">
    <property type="entry name" value="PERMEASE-RELATED"/>
    <property type="match status" value="1"/>
</dbReference>
<dbReference type="AlphaFoldDB" id="A0A6A6ZXV9"/>
<dbReference type="PROSITE" id="PS50850">
    <property type="entry name" value="MFS"/>
    <property type="match status" value="1"/>
</dbReference>
<feature type="transmembrane region" description="Helical" evidence="6">
    <location>
        <begin position="117"/>
        <end position="137"/>
    </location>
</feature>
<keyword evidence="4 6" id="KW-1133">Transmembrane helix</keyword>
<protein>
    <submittedName>
        <fullName evidence="8">MFS transporter-like protein</fullName>
    </submittedName>
</protein>
<dbReference type="InterPro" id="IPR020846">
    <property type="entry name" value="MFS_dom"/>
</dbReference>
<dbReference type="EMBL" id="MU006228">
    <property type="protein sequence ID" value="KAF2825334.1"/>
    <property type="molecule type" value="Genomic_DNA"/>
</dbReference>
<feature type="transmembrane region" description="Helical" evidence="6">
    <location>
        <begin position="464"/>
        <end position="485"/>
    </location>
</feature>
<feature type="transmembrane region" description="Helical" evidence="6">
    <location>
        <begin position="206"/>
        <end position="228"/>
    </location>
</feature>
<dbReference type="FunFam" id="1.20.1250.20:FF:000013">
    <property type="entry name" value="MFS general substrate transporter"/>
    <property type="match status" value="1"/>
</dbReference>
<feature type="transmembrane region" description="Helical" evidence="6">
    <location>
        <begin position="144"/>
        <end position="162"/>
    </location>
</feature>
<feature type="transmembrane region" description="Helical" evidence="6">
    <location>
        <begin position="372"/>
        <end position="390"/>
    </location>
</feature>
<feature type="transmembrane region" description="Helical" evidence="6">
    <location>
        <begin position="396"/>
        <end position="419"/>
    </location>
</feature>
<evidence type="ECO:0000256" key="5">
    <source>
        <dbReference type="ARBA" id="ARBA00023136"/>
    </source>
</evidence>
<feature type="transmembrane region" description="Helical" evidence="6">
    <location>
        <begin position="240"/>
        <end position="260"/>
    </location>
</feature>
<feature type="transmembrane region" description="Helical" evidence="6">
    <location>
        <begin position="174"/>
        <end position="194"/>
    </location>
</feature>
<feature type="transmembrane region" description="Helical" evidence="6">
    <location>
        <begin position="309"/>
        <end position="328"/>
    </location>
</feature>
<dbReference type="Proteomes" id="UP000799424">
    <property type="component" value="Unassembled WGS sequence"/>
</dbReference>